<name>A0A1Q3A6N7_ZYGRO</name>
<dbReference type="Proteomes" id="UP000187013">
    <property type="component" value="Unassembled WGS sequence"/>
</dbReference>
<reference evidence="4 5" key="1">
    <citation type="submission" date="2016-08" db="EMBL/GenBank/DDBJ databases">
        <title>Draft genome sequence of allopolyploid Zygosaccharomyces rouxii.</title>
        <authorList>
            <person name="Watanabe J."/>
            <person name="Uehara K."/>
            <person name="Mogi Y."/>
            <person name="Tsukioka Y."/>
        </authorList>
    </citation>
    <scope>NUCLEOTIDE SEQUENCE [LARGE SCALE GENOMIC DNA]</scope>
    <source>
        <strain evidence="4 5">NBRC 110957</strain>
    </source>
</reference>
<comment type="caution">
    <text evidence="4">The sequence shown here is derived from an EMBL/GenBank/DDBJ whole genome shotgun (WGS) entry which is preliminary data.</text>
</comment>
<gene>
    <name evidence="4" type="ORF">ZYGR_0AD05780</name>
</gene>
<dbReference type="PANTHER" id="PTHR37534">
    <property type="entry name" value="TRANSCRIPTIONAL ACTIVATOR PROTEIN UGA3"/>
    <property type="match status" value="1"/>
</dbReference>
<proteinExistence type="predicted"/>
<organism evidence="4 5">
    <name type="scientific">Zygosaccharomyces rouxii</name>
    <dbReference type="NCBI Taxonomy" id="4956"/>
    <lineage>
        <taxon>Eukaryota</taxon>
        <taxon>Fungi</taxon>
        <taxon>Dikarya</taxon>
        <taxon>Ascomycota</taxon>
        <taxon>Saccharomycotina</taxon>
        <taxon>Saccharomycetes</taxon>
        <taxon>Saccharomycetales</taxon>
        <taxon>Saccharomycetaceae</taxon>
        <taxon>Zygosaccharomyces</taxon>
    </lineage>
</organism>
<dbReference type="Pfam" id="PF11951">
    <property type="entry name" value="Fungal_trans_2"/>
    <property type="match status" value="1"/>
</dbReference>
<evidence type="ECO:0000256" key="1">
    <source>
        <dbReference type="ARBA" id="ARBA00004123"/>
    </source>
</evidence>
<dbReference type="InterPro" id="IPR036864">
    <property type="entry name" value="Zn2-C6_fun-type_DNA-bd_sf"/>
</dbReference>
<evidence type="ECO:0000313" key="5">
    <source>
        <dbReference type="Proteomes" id="UP000187013"/>
    </source>
</evidence>
<dbReference type="InterPro" id="IPR001138">
    <property type="entry name" value="Zn2Cys6_DnaBD"/>
</dbReference>
<dbReference type="CDD" id="cd00067">
    <property type="entry name" value="GAL4"/>
    <property type="match status" value="1"/>
</dbReference>
<dbReference type="GO" id="GO:0045944">
    <property type="term" value="P:positive regulation of transcription by RNA polymerase II"/>
    <property type="evidence" value="ECO:0007669"/>
    <property type="project" value="TreeGrafter"/>
</dbReference>
<dbReference type="PROSITE" id="PS50048">
    <property type="entry name" value="ZN2_CY6_FUNGAL_2"/>
    <property type="match status" value="1"/>
</dbReference>
<dbReference type="PANTHER" id="PTHR37534:SF49">
    <property type="entry name" value="LYSINE BIOSYNTHESIS REGULATORY PROTEIN LYS14"/>
    <property type="match status" value="1"/>
</dbReference>
<dbReference type="AlphaFoldDB" id="A0A1Q3A6N7"/>
<evidence type="ECO:0000259" key="3">
    <source>
        <dbReference type="PROSITE" id="PS50048"/>
    </source>
</evidence>
<accession>A0A1Q3A6N7</accession>
<dbReference type="GO" id="GO:0005634">
    <property type="term" value="C:nucleus"/>
    <property type="evidence" value="ECO:0007669"/>
    <property type="project" value="UniProtKB-SubCell"/>
</dbReference>
<dbReference type="GO" id="GO:0000981">
    <property type="term" value="F:DNA-binding transcription factor activity, RNA polymerase II-specific"/>
    <property type="evidence" value="ECO:0007669"/>
    <property type="project" value="InterPro"/>
</dbReference>
<dbReference type="OrthoDB" id="416217at2759"/>
<sequence>MVEDKKTVTIRKKRKYSKLGCNECKKRKVKCDEQKPECWQCSHLGKKCVYSQPSNGPPYKSVKFINASSEDIYSIQSIYGPNTNDNDNADHGYEAQEFSNNNRAPPIQNETLALDSQFSDGDFASVLNEATELANELVTSMVDPPPMDTTLTGEHIPQMLGAQNSSTSWENISKELFMLSELELYYSRVFYHKVSFWIMPFAPSPSKNICNEVLFDLLVKINRQDSTQSSCLQSAMVSISAKYLYNTTKLKEHDAVRCAFLKKTITQLTSEFDSMPHDYLLELKIESLIICVLLLTLDSSSFKTNEMRIHLHGASVLLRKYEGLTEQGTSAFDDIMKKKCLLLAKAWFCTTETIAFISLVGTVSEECVIDDMFTLGLHSADESMLKQMGILYPNGYNIFLGHSGEVMDQLKLIMKSFVSPTAVDPYNDKFFQLMMYTDAARKFKFVDNEFAKIRIGGEFLSSYHESCYVTHKNEIYSVFDAMQQGIVEWAFIFFCMIYLKLPMHCAMIQNSSKRIWDFISWIFKDDELDILEINKLMDEIESGMLLTYDQLSSRRLNLASKFIIPEMLFDFRGMMFQPMFLICATVLQMEDIVLLRIMRIKVLAFCECLIENIGAESGKSSVELLFKRWRLLKEGKNLNAEDCLKNDGALPFS</sequence>
<dbReference type="Pfam" id="PF00172">
    <property type="entry name" value="Zn_clus"/>
    <property type="match status" value="1"/>
</dbReference>
<dbReference type="Gene3D" id="4.10.240.10">
    <property type="entry name" value="Zn(2)-C6 fungal-type DNA-binding domain"/>
    <property type="match status" value="1"/>
</dbReference>
<comment type="subcellular location">
    <subcellularLocation>
        <location evidence="1">Nucleus</location>
    </subcellularLocation>
</comment>
<dbReference type="GO" id="GO:0008270">
    <property type="term" value="F:zinc ion binding"/>
    <property type="evidence" value="ECO:0007669"/>
    <property type="project" value="InterPro"/>
</dbReference>
<dbReference type="SUPFAM" id="SSF57701">
    <property type="entry name" value="Zn2/Cys6 DNA-binding domain"/>
    <property type="match status" value="1"/>
</dbReference>
<dbReference type="eggNOG" id="ENOG502QPYE">
    <property type="taxonomic scope" value="Eukaryota"/>
</dbReference>
<evidence type="ECO:0000313" key="4">
    <source>
        <dbReference type="EMBL" id="GAV51395.1"/>
    </source>
</evidence>
<feature type="domain" description="Zn(2)-C6 fungal-type" evidence="3">
    <location>
        <begin position="20"/>
        <end position="50"/>
    </location>
</feature>
<dbReference type="PROSITE" id="PS00463">
    <property type="entry name" value="ZN2_CY6_FUNGAL_1"/>
    <property type="match status" value="1"/>
</dbReference>
<dbReference type="EMBL" id="BDGX01000030">
    <property type="protein sequence ID" value="GAV51395.1"/>
    <property type="molecule type" value="Genomic_DNA"/>
</dbReference>
<dbReference type="SMART" id="SM00066">
    <property type="entry name" value="GAL4"/>
    <property type="match status" value="1"/>
</dbReference>
<protein>
    <recommendedName>
        <fullName evidence="3">Zn(2)-C6 fungal-type domain-containing protein</fullName>
    </recommendedName>
</protein>
<keyword evidence="2" id="KW-0539">Nucleus</keyword>
<evidence type="ECO:0000256" key="2">
    <source>
        <dbReference type="ARBA" id="ARBA00023242"/>
    </source>
</evidence>
<dbReference type="GO" id="GO:0000976">
    <property type="term" value="F:transcription cis-regulatory region binding"/>
    <property type="evidence" value="ECO:0007669"/>
    <property type="project" value="TreeGrafter"/>
</dbReference>
<dbReference type="InterPro" id="IPR021858">
    <property type="entry name" value="Fun_TF"/>
</dbReference>